<feature type="domain" description="Gcp-like" evidence="1">
    <location>
        <begin position="34"/>
        <end position="128"/>
    </location>
</feature>
<comment type="caution">
    <text evidence="2">The sequence shown here is derived from an EMBL/GenBank/DDBJ whole genome shotgun (WGS) entry which is preliminary data.</text>
</comment>
<reference evidence="2" key="1">
    <citation type="submission" date="2020-07" db="EMBL/GenBank/DDBJ databases">
        <title>Huge and variable diversity of episymbiotic CPR bacteria and DPANN archaea in groundwater ecosystems.</title>
        <authorList>
            <person name="He C.Y."/>
            <person name="Keren R."/>
            <person name="Whittaker M."/>
            <person name="Farag I.F."/>
            <person name="Doudna J."/>
            <person name="Cate J.H.D."/>
            <person name="Banfield J.F."/>
        </authorList>
    </citation>
    <scope>NUCLEOTIDE SEQUENCE</scope>
    <source>
        <strain evidence="2">NC_groundwater_580_Pr5_B-0.1um_64_19</strain>
    </source>
</reference>
<protein>
    <submittedName>
        <fullName evidence="2">tRNA (Adenosine(37)-N6)-threonylcarbamoyltransferase complex dimerization subunit type 1 TsaB</fullName>
    </submittedName>
</protein>
<dbReference type="AlphaFoldDB" id="A0A932A743"/>
<dbReference type="Proteomes" id="UP000779809">
    <property type="component" value="Unassembled WGS sequence"/>
</dbReference>
<name>A0A932A743_9BACT</name>
<dbReference type="Gene3D" id="3.30.420.40">
    <property type="match status" value="2"/>
</dbReference>
<dbReference type="PANTHER" id="PTHR11735">
    <property type="entry name" value="TRNA N6-ADENOSINE THREONYLCARBAMOYLTRANSFERASE"/>
    <property type="match status" value="1"/>
</dbReference>
<dbReference type="CDD" id="cd24032">
    <property type="entry name" value="ASKHA_NBD_TsaB"/>
    <property type="match status" value="1"/>
</dbReference>
<gene>
    <name evidence="2" type="primary">tsaB</name>
    <name evidence="2" type="ORF">HYX28_04030</name>
</gene>
<dbReference type="InterPro" id="IPR000905">
    <property type="entry name" value="Gcp-like_dom"/>
</dbReference>
<dbReference type="GO" id="GO:0002949">
    <property type="term" value="P:tRNA threonylcarbamoyladenosine modification"/>
    <property type="evidence" value="ECO:0007669"/>
    <property type="project" value="InterPro"/>
</dbReference>
<dbReference type="Pfam" id="PF00814">
    <property type="entry name" value="TsaD"/>
    <property type="match status" value="1"/>
</dbReference>
<evidence type="ECO:0000313" key="2">
    <source>
        <dbReference type="EMBL" id="MBI2677929.1"/>
    </source>
</evidence>
<dbReference type="GO" id="GO:0005829">
    <property type="term" value="C:cytosol"/>
    <property type="evidence" value="ECO:0007669"/>
    <property type="project" value="TreeGrafter"/>
</dbReference>
<dbReference type="InterPro" id="IPR043129">
    <property type="entry name" value="ATPase_NBD"/>
</dbReference>
<sequence>MIILGIDTSGKQGGIALWRDGEVLDSAPIEGGTFSAQLIPLVSQLLAKNKLEKEDIEGFAVASGPGSFTGLRVGLAAVKGLAEILGKPIATVPVLEALAIVSGVKGNVVAILDAQRQEAYVGEYDAADGGAKMLREELHTQAGMIDRARKASEAGVAVVTSDSSIASVLAGAGLVVIIVERPGAAEMARTGAGKIARGETVTVEQLDANYIRVTDAEIFAKPGK</sequence>
<dbReference type="EMBL" id="JACPNR010000005">
    <property type="protein sequence ID" value="MBI2677929.1"/>
    <property type="molecule type" value="Genomic_DNA"/>
</dbReference>
<dbReference type="InterPro" id="IPR022496">
    <property type="entry name" value="T6A_TsaB"/>
</dbReference>
<dbReference type="PANTHER" id="PTHR11735:SF11">
    <property type="entry name" value="TRNA THREONYLCARBAMOYLADENOSINE BIOSYNTHESIS PROTEIN TSAB"/>
    <property type="match status" value="1"/>
</dbReference>
<dbReference type="SUPFAM" id="SSF53067">
    <property type="entry name" value="Actin-like ATPase domain"/>
    <property type="match status" value="2"/>
</dbReference>
<dbReference type="NCBIfam" id="TIGR03725">
    <property type="entry name" value="T6A_YeaZ"/>
    <property type="match status" value="1"/>
</dbReference>
<organism evidence="2 3">
    <name type="scientific">Candidatus Korobacter versatilis</name>
    <dbReference type="NCBI Taxonomy" id="658062"/>
    <lineage>
        <taxon>Bacteria</taxon>
        <taxon>Pseudomonadati</taxon>
        <taxon>Acidobacteriota</taxon>
        <taxon>Terriglobia</taxon>
        <taxon>Terriglobales</taxon>
        <taxon>Candidatus Korobacteraceae</taxon>
        <taxon>Candidatus Korobacter</taxon>
    </lineage>
</organism>
<evidence type="ECO:0000259" key="1">
    <source>
        <dbReference type="Pfam" id="PF00814"/>
    </source>
</evidence>
<proteinExistence type="predicted"/>
<evidence type="ECO:0000313" key="3">
    <source>
        <dbReference type="Proteomes" id="UP000779809"/>
    </source>
</evidence>
<accession>A0A932A743</accession>